<dbReference type="EMBL" id="FOJM01000014">
    <property type="protein sequence ID" value="SFA55065.1"/>
    <property type="molecule type" value="Genomic_DNA"/>
</dbReference>
<keyword evidence="3" id="KW-0808">Transferase</keyword>
<dbReference type="InterPro" id="IPR050640">
    <property type="entry name" value="Bact_2-comp_sensor_kinase"/>
</dbReference>
<dbReference type="STRING" id="332999.SAMN04488511_11478"/>
<dbReference type="PANTHER" id="PTHR34220:SF7">
    <property type="entry name" value="SENSOR HISTIDINE KINASE YPDA"/>
    <property type="match status" value="1"/>
</dbReference>
<gene>
    <name evidence="3" type="ORF">SAMN04488511_11478</name>
</gene>
<dbReference type="GO" id="GO:0016020">
    <property type="term" value="C:membrane"/>
    <property type="evidence" value="ECO:0007669"/>
    <property type="project" value="InterPro"/>
</dbReference>
<dbReference type="OrthoDB" id="759642at2"/>
<feature type="transmembrane region" description="Helical" evidence="1">
    <location>
        <begin position="62"/>
        <end position="81"/>
    </location>
</feature>
<dbReference type="Proteomes" id="UP000198836">
    <property type="component" value="Unassembled WGS sequence"/>
</dbReference>
<keyword evidence="1" id="KW-0812">Transmembrane</keyword>
<keyword evidence="1" id="KW-1133">Transmembrane helix</keyword>
<keyword evidence="3" id="KW-0418">Kinase</keyword>
<evidence type="ECO:0000256" key="1">
    <source>
        <dbReference type="SAM" id="Phobius"/>
    </source>
</evidence>
<evidence type="ECO:0000259" key="2">
    <source>
        <dbReference type="Pfam" id="PF06580"/>
    </source>
</evidence>
<evidence type="ECO:0000313" key="3">
    <source>
        <dbReference type="EMBL" id="SFA55065.1"/>
    </source>
</evidence>
<feature type="transmembrane region" description="Helical" evidence="1">
    <location>
        <begin position="93"/>
        <end position="113"/>
    </location>
</feature>
<dbReference type="GO" id="GO:0000155">
    <property type="term" value="F:phosphorelay sensor kinase activity"/>
    <property type="evidence" value="ECO:0007669"/>
    <property type="project" value="InterPro"/>
</dbReference>
<feature type="transmembrane region" description="Helical" evidence="1">
    <location>
        <begin position="35"/>
        <end position="56"/>
    </location>
</feature>
<reference evidence="4" key="1">
    <citation type="submission" date="2016-10" db="EMBL/GenBank/DDBJ databases">
        <authorList>
            <person name="Varghese N."/>
            <person name="Submissions S."/>
        </authorList>
    </citation>
    <scope>NUCLEOTIDE SEQUENCE [LARGE SCALE GENOMIC DNA]</scope>
    <source>
        <strain evidence="4">DSM 18130</strain>
    </source>
</reference>
<dbReference type="PANTHER" id="PTHR34220">
    <property type="entry name" value="SENSOR HISTIDINE KINASE YPDA"/>
    <property type="match status" value="1"/>
</dbReference>
<dbReference type="Pfam" id="PF06580">
    <property type="entry name" value="His_kinase"/>
    <property type="match status" value="1"/>
</dbReference>
<dbReference type="AlphaFoldDB" id="A0A1I0TTE0"/>
<sequence length="378" mass="44162">MKEVITPAVLEVLPNYIMAVMKHFTILLSRYKIHFLSWALFISAETGIIGLATGVFGDAKSYIYHYIQNIGLFYLCALWLYHRIFQVRNNWIWKLPTFLGAVYFFYLFTSYGIDTYLLKETTWYSYHKISIGKPYIFSQLWRSLIFMGAAGFYYLFLVHLKEIEVRKKTETEYYQSILSERELQIELANAKNSYLKAQINPHLLFNVLNFIYQDVYGKLPKSAEAVMQLSDIMRYSINCEFSEQTVPLKDELEQIDRLIILHQTRFENDICINFTYPAELVSKNFIPLVLVTLVENIFKHGIFQDPENPANLDIGLINDQIVITSRNLLNRKKTSQSMNKGLDNIRQRLKLIYGSKASMEYSTSEGIFDVRIIAPLLD</sequence>
<dbReference type="InterPro" id="IPR010559">
    <property type="entry name" value="Sig_transdc_His_kin_internal"/>
</dbReference>
<keyword evidence="4" id="KW-1185">Reference proteome</keyword>
<accession>A0A1I0TTE0</accession>
<name>A0A1I0TTE0_9SPHI</name>
<organism evidence="3 4">
    <name type="scientific">Pedobacter suwonensis</name>
    <dbReference type="NCBI Taxonomy" id="332999"/>
    <lineage>
        <taxon>Bacteria</taxon>
        <taxon>Pseudomonadati</taxon>
        <taxon>Bacteroidota</taxon>
        <taxon>Sphingobacteriia</taxon>
        <taxon>Sphingobacteriales</taxon>
        <taxon>Sphingobacteriaceae</taxon>
        <taxon>Pedobacter</taxon>
    </lineage>
</organism>
<protein>
    <submittedName>
        <fullName evidence="3">Histidine kinase</fullName>
    </submittedName>
</protein>
<keyword evidence="1" id="KW-0472">Membrane</keyword>
<feature type="domain" description="Signal transduction histidine kinase internal region" evidence="2">
    <location>
        <begin position="192"/>
        <end position="269"/>
    </location>
</feature>
<evidence type="ECO:0000313" key="4">
    <source>
        <dbReference type="Proteomes" id="UP000198836"/>
    </source>
</evidence>
<dbReference type="RefSeq" id="WP_139222304.1">
    <property type="nucleotide sequence ID" value="NZ_FOJM01000014.1"/>
</dbReference>
<proteinExistence type="predicted"/>
<feature type="transmembrane region" description="Helical" evidence="1">
    <location>
        <begin position="140"/>
        <end position="158"/>
    </location>
</feature>